<evidence type="ECO:0000256" key="4">
    <source>
        <dbReference type="ARBA" id="ARBA00010218"/>
    </source>
</evidence>
<evidence type="ECO:0000256" key="9">
    <source>
        <dbReference type="ARBA" id="ARBA00023242"/>
    </source>
</evidence>
<dbReference type="GO" id="GO:0015031">
    <property type="term" value="P:protein transport"/>
    <property type="evidence" value="ECO:0007669"/>
    <property type="project" value="UniProtKB-KW"/>
</dbReference>
<evidence type="ECO:0000256" key="3">
    <source>
        <dbReference type="ARBA" id="ARBA00004496"/>
    </source>
</evidence>
<keyword evidence="8" id="KW-0653">Protein transport</keyword>
<comment type="caution">
    <text evidence="12">The sequence shown here is derived from an EMBL/GenBank/DDBJ whole genome shotgun (WGS) entry which is preliminary data.</text>
</comment>
<name>A0AAV4Q7V4_9ARAC</name>
<evidence type="ECO:0000256" key="8">
    <source>
        <dbReference type="ARBA" id="ARBA00022927"/>
    </source>
</evidence>
<dbReference type="AlphaFoldDB" id="A0AAV4Q7V4"/>
<proteinExistence type="inferred from homology"/>
<feature type="domain" description="Transcription factor Iwr1" evidence="11">
    <location>
        <begin position="176"/>
        <end position="241"/>
    </location>
</feature>
<dbReference type="PANTHER" id="PTHR31196:SF2">
    <property type="entry name" value="RNA POLYMERASE II NUCLEAR LOCALIZATION PROTEIN SLC7A6OS-RELATED"/>
    <property type="match status" value="1"/>
</dbReference>
<evidence type="ECO:0000313" key="12">
    <source>
        <dbReference type="EMBL" id="GIY04404.1"/>
    </source>
</evidence>
<dbReference type="InterPro" id="IPR013883">
    <property type="entry name" value="TF_Iwr1_dom"/>
</dbReference>
<sequence length="316" mass="36553">MSSVVLRIKRKASTEPVEGLVVALKKSKFDEPSDTNEVIFKFAATLKSETESVGDHIQAALTKEKHQRFSKWRNPKCAAISERNVHNIFEKLKKENKAAIDKKKLDLLNNRRLILSETVPILEKENIDSSSENSEVRKLFQLYDIIEETEDVKKQVEEAENTITCNDKPLVRDESEDFVYDVYVSNVEMDDSFAENSICVRPYSMTADDIYSGDDSDECYEEDEDDSNDENNWRNDYPEDESSNEDSDKSEEYDLSAPDFIPNMRDDDEEGFGYRNRRELEDEDLDYSADSDDELENEKGCESRILMELSDLEEND</sequence>
<keyword evidence="9" id="KW-0539">Nucleus</keyword>
<evidence type="ECO:0000313" key="13">
    <source>
        <dbReference type="Proteomes" id="UP001054837"/>
    </source>
</evidence>
<accession>A0AAV4Q7V4</accession>
<organism evidence="12 13">
    <name type="scientific">Caerostris darwini</name>
    <dbReference type="NCBI Taxonomy" id="1538125"/>
    <lineage>
        <taxon>Eukaryota</taxon>
        <taxon>Metazoa</taxon>
        <taxon>Ecdysozoa</taxon>
        <taxon>Arthropoda</taxon>
        <taxon>Chelicerata</taxon>
        <taxon>Arachnida</taxon>
        <taxon>Araneae</taxon>
        <taxon>Araneomorphae</taxon>
        <taxon>Entelegynae</taxon>
        <taxon>Araneoidea</taxon>
        <taxon>Araneidae</taxon>
        <taxon>Caerostris</taxon>
    </lineage>
</organism>
<keyword evidence="6" id="KW-0813">Transport</keyword>
<dbReference type="PANTHER" id="PTHR31196">
    <property type="entry name" value="RNA POLYMERASE II NUCLEAR LOCALIZATION PROTEIN SLC7A6OS-RELATED"/>
    <property type="match status" value="1"/>
</dbReference>
<dbReference type="InterPro" id="IPR040218">
    <property type="entry name" value="SLC7A6OS"/>
</dbReference>
<dbReference type="GO" id="GO:0005634">
    <property type="term" value="C:nucleus"/>
    <property type="evidence" value="ECO:0007669"/>
    <property type="project" value="UniProtKB-SubCell"/>
</dbReference>
<evidence type="ECO:0000256" key="2">
    <source>
        <dbReference type="ARBA" id="ARBA00004123"/>
    </source>
</evidence>
<feature type="compositionally biased region" description="Acidic residues" evidence="10">
    <location>
        <begin position="211"/>
        <end position="229"/>
    </location>
</feature>
<comment type="similarity">
    <text evidence="4">Belongs to the IWR1/SLC7A6OS family.</text>
</comment>
<evidence type="ECO:0000256" key="6">
    <source>
        <dbReference type="ARBA" id="ARBA00022448"/>
    </source>
</evidence>
<evidence type="ECO:0000259" key="11">
    <source>
        <dbReference type="Pfam" id="PF08574"/>
    </source>
</evidence>
<dbReference type="GO" id="GO:0005737">
    <property type="term" value="C:cytoplasm"/>
    <property type="evidence" value="ECO:0007669"/>
    <property type="project" value="UniProtKB-SubCell"/>
</dbReference>
<evidence type="ECO:0000256" key="7">
    <source>
        <dbReference type="ARBA" id="ARBA00022490"/>
    </source>
</evidence>
<evidence type="ECO:0000256" key="1">
    <source>
        <dbReference type="ARBA" id="ARBA00003202"/>
    </source>
</evidence>
<dbReference type="Proteomes" id="UP001054837">
    <property type="component" value="Unassembled WGS sequence"/>
</dbReference>
<feature type="compositionally biased region" description="Acidic residues" evidence="10">
    <location>
        <begin position="281"/>
        <end position="296"/>
    </location>
</feature>
<feature type="region of interest" description="Disordered" evidence="10">
    <location>
        <begin position="209"/>
        <end position="316"/>
    </location>
</feature>
<evidence type="ECO:0000256" key="5">
    <source>
        <dbReference type="ARBA" id="ARBA00017036"/>
    </source>
</evidence>
<comment type="subcellular location">
    <subcellularLocation>
        <location evidence="3">Cytoplasm</location>
    </subcellularLocation>
    <subcellularLocation>
        <location evidence="2">Nucleus</location>
    </subcellularLocation>
</comment>
<reference evidence="12 13" key="1">
    <citation type="submission" date="2021-06" db="EMBL/GenBank/DDBJ databases">
        <title>Caerostris darwini draft genome.</title>
        <authorList>
            <person name="Kono N."/>
            <person name="Arakawa K."/>
        </authorList>
    </citation>
    <scope>NUCLEOTIDE SEQUENCE [LARGE SCALE GENOMIC DNA]</scope>
</reference>
<gene>
    <name evidence="12" type="primary">X975_17965</name>
    <name evidence="12" type="ORF">CDAR_12951</name>
</gene>
<dbReference type="GO" id="GO:0032502">
    <property type="term" value="P:developmental process"/>
    <property type="evidence" value="ECO:0007669"/>
    <property type="project" value="TreeGrafter"/>
</dbReference>
<protein>
    <recommendedName>
        <fullName evidence="5">Probable RNA polymerase II nuclear localization protein SLC7A6OS</fullName>
    </recommendedName>
</protein>
<evidence type="ECO:0000256" key="10">
    <source>
        <dbReference type="SAM" id="MobiDB-lite"/>
    </source>
</evidence>
<dbReference type="Pfam" id="PF08574">
    <property type="entry name" value="Iwr1"/>
    <property type="match status" value="1"/>
</dbReference>
<keyword evidence="7" id="KW-0963">Cytoplasm</keyword>
<dbReference type="EMBL" id="BPLQ01003926">
    <property type="protein sequence ID" value="GIY04404.1"/>
    <property type="molecule type" value="Genomic_DNA"/>
</dbReference>
<keyword evidence="13" id="KW-1185">Reference proteome</keyword>
<comment type="function">
    <text evidence="1">Directs RNA polymerase II nuclear import.</text>
</comment>